<comment type="caution">
    <text evidence="9">The sequence shown here is derived from an EMBL/GenBank/DDBJ whole genome shotgun (WGS) entry which is preliminary data.</text>
</comment>
<feature type="transmembrane region" description="Helical" evidence="7">
    <location>
        <begin position="359"/>
        <end position="380"/>
    </location>
</feature>
<evidence type="ECO:0000256" key="4">
    <source>
        <dbReference type="ARBA" id="ARBA00022692"/>
    </source>
</evidence>
<evidence type="ECO:0000256" key="3">
    <source>
        <dbReference type="ARBA" id="ARBA00022519"/>
    </source>
</evidence>
<feature type="domain" description="TRAP C4-dicarboxylate transport system permease DctM subunit" evidence="8">
    <location>
        <begin position="7"/>
        <end position="420"/>
    </location>
</feature>
<dbReference type="NCBIfam" id="TIGR00786">
    <property type="entry name" value="dctM"/>
    <property type="match status" value="1"/>
</dbReference>
<accession>A0A9J6PI65</accession>
<comment type="similarity">
    <text evidence="7">Belongs to the TRAP transporter large permease family.</text>
</comment>
<dbReference type="Pfam" id="PF06808">
    <property type="entry name" value="DctM"/>
    <property type="match status" value="1"/>
</dbReference>
<feature type="transmembrane region" description="Helical" evidence="7">
    <location>
        <begin position="317"/>
        <end position="347"/>
    </location>
</feature>
<keyword evidence="2" id="KW-1003">Cell membrane</keyword>
<gene>
    <name evidence="9" type="ORF">NJQ99_07590</name>
</gene>
<dbReference type="GO" id="GO:0005886">
    <property type="term" value="C:plasma membrane"/>
    <property type="evidence" value="ECO:0007669"/>
    <property type="project" value="UniProtKB-SubCell"/>
</dbReference>
<dbReference type="PANTHER" id="PTHR33362">
    <property type="entry name" value="SIALIC ACID TRAP TRANSPORTER PERMEASE PROTEIN SIAT-RELATED"/>
    <property type="match status" value="1"/>
</dbReference>
<reference evidence="9" key="1">
    <citation type="submission" date="2022-06" db="EMBL/GenBank/DDBJ databases">
        <title>Isolation and Genomics of Futiania mangrovii gen. nov., sp. nov., a Rare and Metabolically-versatile member in the Class Alphaproteobacteria.</title>
        <authorList>
            <person name="Liu L."/>
            <person name="Huang W.-C."/>
            <person name="Pan J."/>
            <person name="Li J."/>
            <person name="Huang Y."/>
            <person name="Du H."/>
            <person name="Liu Y."/>
            <person name="Li M."/>
        </authorList>
    </citation>
    <scope>NUCLEOTIDE SEQUENCE</scope>
    <source>
        <strain evidence="9">FT118</strain>
    </source>
</reference>
<dbReference type="InterPro" id="IPR004681">
    <property type="entry name" value="TRAP_DctM"/>
</dbReference>
<name>A0A9J6PI65_9PROT</name>
<proteinExistence type="inferred from homology"/>
<comment type="subunit">
    <text evidence="7">The complex comprises the extracytoplasmic solute receptor protein and the two transmembrane proteins.</text>
</comment>
<feature type="transmembrane region" description="Helical" evidence="7">
    <location>
        <begin position="271"/>
        <end position="297"/>
    </location>
</feature>
<protein>
    <recommendedName>
        <fullName evidence="7">TRAP transporter large permease protein</fullName>
    </recommendedName>
</protein>
<evidence type="ECO:0000313" key="9">
    <source>
        <dbReference type="EMBL" id="MCP1336263.1"/>
    </source>
</evidence>
<dbReference type="InterPro" id="IPR010656">
    <property type="entry name" value="DctM"/>
</dbReference>
<dbReference type="RefSeq" id="WP_269332230.1">
    <property type="nucleotide sequence ID" value="NZ_JAMZFT010000002.1"/>
</dbReference>
<evidence type="ECO:0000259" key="8">
    <source>
        <dbReference type="Pfam" id="PF06808"/>
    </source>
</evidence>
<keyword evidence="4 7" id="KW-0812">Transmembrane</keyword>
<feature type="transmembrane region" description="Helical" evidence="7">
    <location>
        <begin position="137"/>
        <end position="163"/>
    </location>
</feature>
<feature type="transmembrane region" description="Helical" evidence="7">
    <location>
        <begin position="56"/>
        <end position="76"/>
    </location>
</feature>
<organism evidence="9 10">
    <name type="scientific">Futiania mangrovi</name>
    <dbReference type="NCBI Taxonomy" id="2959716"/>
    <lineage>
        <taxon>Bacteria</taxon>
        <taxon>Pseudomonadati</taxon>
        <taxon>Pseudomonadota</taxon>
        <taxon>Alphaproteobacteria</taxon>
        <taxon>Futianiales</taxon>
        <taxon>Futianiaceae</taxon>
        <taxon>Futiania</taxon>
    </lineage>
</organism>
<dbReference type="PIRSF" id="PIRSF006066">
    <property type="entry name" value="HI0050"/>
    <property type="match status" value="1"/>
</dbReference>
<dbReference type="PANTHER" id="PTHR33362:SF5">
    <property type="entry name" value="C4-DICARBOXYLATE TRAP TRANSPORTER LARGE PERMEASE PROTEIN DCTM"/>
    <property type="match status" value="1"/>
</dbReference>
<keyword evidence="10" id="KW-1185">Reference proteome</keyword>
<keyword evidence="6 7" id="KW-0472">Membrane</keyword>
<sequence length="426" mass="45141">MIVTGILILMAVLFLMGVPVAFTLGISGAVGLWLVGGEGALIGLMATAPYRTTASWLLTAIPLFVLMAELLASSRITTLLFNTANKWVAHFPGGLAIAGIFTAAGLGAVSGSSTASTAAMSQSVTPELIRHGYSPRLAVGTIASAGTLAVMIPPSIILVIYGILTESSIGLLFVAGIVPGLLSVVFYVATVVIYVKRNPGEAPPAQRYGWGERIAGLKDIWPMMILFVLVIGGLYTGIVTVTESAGIGAFGALLLAIWFQRGRSFAALWEALRRTVATVAMIFAIVIGAHIFGYFMTLTGAPQHLLHLVDGLDMEPWTIILILLVIYVILGCFMDQLAILVLTVPIVLPMVERLGYDAIWFGIILVKTVEIGLMTPPLGMNCFVASAISRLSIGEVFRGTIPFVIAELVILTLLATVPGLVTWVIY</sequence>
<feature type="transmembrane region" description="Helical" evidence="7">
    <location>
        <begin position="6"/>
        <end position="35"/>
    </location>
</feature>
<dbReference type="GO" id="GO:0022857">
    <property type="term" value="F:transmembrane transporter activity"/>
    <property type="evidence" value="ECO:0007669"/>
    <property type="project" value="UniProtKB-UniRule"/>
</dbReference>
<dbReference type="EMBL" id="JAMZFT010000002">
    <property type="protein sequence ID" value="MCP1336263.1"/>
    <property type="molecule type" value="Genomic_DNA"/>
</dbReference>
<keyword evidence="3 7" id="KW-0997">Cell inner membrane</keyword>
<evidence type="ECO:0000256" key="7">
    <source>
        <dbReference type="RuleBase" id="RU369079"/>
    </source>
</evidence>
<feature type="transmembrane region" description="Helical" evidence="7">
    <location>
        <begin position="96"/>
        <end position="116"/>
    </location>
</feature>
<evidence type="ECO:0000256" key="6">
    <source>
        <dbReference type="ARBA" id="ARBA00023136"/>
    </source>
</evidence>
<comment type="subcellular location">
    <subcellularLocation>
        <location evidence="1 7">Cell inner membrane</location>
        <topology evidence="1 7">Multi-pass membrane protein</topology>
    </subcellularLocation>
</comment>
<feature type="transmembrane region" description="Helical" evidence="7">
    <location>
        <begin position="400"/>
        <end position="425"/>
    </location>
</feature>
<keyword evidence="5 7" id="KW-1133">Transmembrane helix</keyword>
<feature type="transmembrane region" description="Helical" evidence="7">
    <location>
        <begin position="169"/>
        <end position="195"/>
    </location>
</feature>
<evidence type="ECO:0000256" key="5">
    <source>
        <dbReference type="ARBA" id="ARBA00022989"/>
    </source>
</evidence>
<dbReference type="AlphaFoldDB" id="A0A9J6PI65"/>
<evidence type="ECO:0000256" key="1">
    <source>
        <dbReference type="ARBA" id="ARBA00004429"/>
    </source>
</evidence>
<feature type="transmembrane region" description="Helical" evidence="7">
    <location>
        <begin position="241"/>
        <end position="259"/>
    </location>
</feature>
<dbReference type="Proteomes" id="UP001055804">
    <property type="component" value="Unassembled WGS sequence"/>
</dbReference>
<comment type="caution">
    <text evidence="7">Lacks conserved residue(s) required for the propagation of feature annotation.</text>
</comment>
<comment type="function">
    <text evidence="7">Part of the tripartite ATP-independent periplasmic (TRAP) transport system.</text>
</comment>
<evidence type="ECO:0000256" key="2">
    <source>
        <dbReference type="ARBA" id="ARBA00022475"/>
    </source>
</evidence>
<evidence type="ECO:0000313" key="10">
    <source>
        <dbReference type="Proteomes" id="UP001055804"/>
    </source>
</evidence>
<keyword evidence="7" id="KW-0813">Transport</keyword>